<dbReference type="AlphaFoldDB" id="A0A6B4QGB6"/>
<reference evidence="1 2" key="1">
    <citation type="submission" date="2019-04" db="EMBL/GenBank/DDBJ databases">
        <title>Genome sequencing of Clostridium botulinum Groups I-IV and Clostridium butyricum.</title>
        <authorList>
            <person name="Brunt J."/>
            <person name="Van Vliet A.H.M."/>
            <person name="Stringer S.C."/>
            <person name="Carter A.T."/>
            <person name="Peck M.W."/>
        </authorList>
    </citation>
    <scope>NUCLEOTIDE SEQUENCE [LARGE SCALE GENOMIC DNA]</scope>
    <source>
        <strain evidence="1 2">BL81</strain>
    </source>
</reference>
<protein>
    <submittedName>
        <fullName evidence="1">Uncharacterized protein</fullName>
    </submittedName>
</protein>
<evidence type="ECO:0000313" key="1">
    <source>
        <dbReference type="EMBL" id="NFV26565.1"/>
    </source>
</evidence>
<sequence>MKKIESNINNFRRKLNSNVSKEVISTFGYRGNEEMVDFIGKVVKVDFDSNEYVVIMSKVNNKNEYNKDYILVNYDDFSKYLKENKSSIYIIDDIISLCEFRRFNYIGIKPPFITTGRYFDIDKFISVEISKEKYE</sequence>
<dbReference type="EMBL" id="SXFB01000006">
    <property type="protein sequence ID" value="NFV26565.1"/>
    <property type="molecule type" value="Genomic_DNA"/>
</dbReference>
<name>A0A6B4QGB6_CLOBO</name>
<dbReference type="Proteomes" id="UP000486903">
    <property type="component" value="Unassembled WGS sequence"/>
</dbReference>
<evidence type="ECO:0000313" key="2">
    <source>
        <dbReference type="Proteomes" id="UP000486903"/>
    </source>
</evidence>
<comment type="caution">
    <text evidence="1">The sequence shown here is derived from an EMBL/GenBank/DDBJ whole genome shotgun (WGS) entry which is preliminary data.</text>
</comment>
<proteinExistence type="predicted"/>
<dbReference type="RefSeq" id="WP_003369695.1">
    <property type="nucleotide sequence ID" value="NZ_JACBBA010000004.1"/>
</dbReference>
<gene>
    <name evidence="1" type="ORF">FDG31_10355</name>
</gene>
<organism evidence="1 2">
    <name type="scientific">Clostridium botulinum</name>
    <dbReference type="NCBI Taxonomy" id="1491"/>
    <lineage>
        <taxon>Bacteria</taxon>
        <taxon>Bacillati</taxon>
        <taxon>Bacillota</taxon>
        <taxon>Clostridia</taxon>
        <taxon>Eubacteriales</taxon>
        <taxon>Clostridiaceae</taxon>
        <taxon>Clostridium</taxon>
    </lineage>
</organism>
<accession>A0A6B4QGB6</accession>